<dbReference type="Proteomes" id="UP000026960">
    <property type="component" value="Chromosome 2"/>
</dbReference>
<evidence type="ECO:0000313" key="2">
    <source>
        <dbReference type="EnsemblPlants" id="OBART02G13780.1"/>
    </source>
</evidence>
<reference evidence="2" key="2">
    <citation type="submission" date="2015-03" db="UniProtKB">
        <authorList>
            <consortium name="EnsemblPlants"/>
        </authorList>
    </citation>
    <scope>IDENTIFICATION</scope>
</reference>
<feature type="region of interest" description="Disordered" evidence="1">
    <location>
        <begin position="26"/>
        <end position="92"/>
    </location>
</feature>
<accession>A0A0D3F453</accession>
<sequence length="92" mass="9970">MGIEVGAAVVLTTRCRCPCALNPTKVTDEHEQEADGSGLGDADIEQEEPSPPARGATSCWPRARRGSCTGMPWRTRGSRRRELRPPQCAYAS</sequence>
<dbReference type="HOGENOM" id="CLU_2416767_0_0_1"/>
<protein>
    <submittedName>
        <fullName evidence="2">Uncharacterized protein</fullName>
    </submittedName>
</protein>
<dbReference type="Gramene" id="OBART02G13780.1">
    <property type="protein sequence ID" value="OBART02G13780.1"/>
    <property type="gene ID" value="OBART02G13780"/>
</dbReference>
<dbReference type="PaxDb" id="65489-OBART02G13780.1"/>
<proteinExistence type="predicted"/>
<name>A0A0D3F453_9ORYZ</name>
<reference evidence="2" key="1">
    <citation type="journal article" date="2009" name="Rice">
        <title>De Novo Next Generation Sequencing of Plant Genomes.</title>
        <authorList>
            <person name="Rounsley S."/>
            <person name="Marri P.R."/>
            <person name="Yu Y."/>
            <person name="He R."/>
            <person name="Sisneros N."/>
            <person name="Goicoechea J.L."/>
            <person name="Lee S.J."/>
            <person name="Angelova A."/>
            <person name="Kudrna D."/>
            <person name="Luo M."/>
            <person name="Affourtit J."/>
            <person name="Desany B."/>
            <person name="Knight J."/>
            <person name="Niazi F."/>
            <person name="Egholm M."/>
            <person name="Wing R.A."/>
        </authorList>
    </citation>
    <scope>NUCLEOTIDE SEQUENCE [LARGE SCALE GENOMIC DNA]</scope>
    <source>
        <strain evidence="2">cv. IRGC 105608</strain>
    </source>
</reference>
<dbReference type="AlphaFoldDB" id="A0A0D3F453"/>
<dbReference type="EnsemblPlants" id="OBART02G13780.1">
    <property type="protein sequence ID" value="OBART02G13780.1"/>
    <property type="gene ID" value="OBART02G13780"/>
</dbReference>
<evidence type="ECO:0000256" key="1">
    <source>
        <dbReference type="SAM" id="MobiDB-lite"/>
    </source>
</evidence>
<organism evidence="2">
    <name type="scientific">Oryza barthii</name>
    <dbReference type="NCBI Taxonomy" id="65489"/>
    <lineage>
        <taxon>Eukaryota</taxon>
        <taxon>Viridiplantae</taxon>
        <taxon>Streptophyta</taxon>
        <taxon>Embryophyta</taxon>
        <taxon>Tracheophyta</taxon>
        <taxon>Spermatophyta</taxon>
        <taxon>Magnoliopsida</taxon>
        <taxon>Liliopsida</taxon>
        <taxon>Poales</taxon>
        <taxon>Poaceae</taxon>
        <taxon>BOP clade</taxon>
        <taxon>Oryzoideae</taxon>
        <taxon>Oryzeae</taxon>
        <taxon>Oryzinae</taxon>
        <taxon>Oryza</taxon>
    </lineage>
</organism>
<keyword evidence="3" id="KW-1185">Reference proteome</keyword>
<evidence type="ECO:0000313" key="3">
    <source>
        <dbReference type="Proteomes" id="UP000026960"/>
    </source>
</evidence>